<dbReference type="GO" id="GO:0005739">
    <property type="term" value="C:mitochondrion"/>
    <property type="evidence" value="ECO:0007669"/>
    <property type="project" value="TreeGrafter"/>
</dbReference>
<evidence type="ECO:0000313" key="3">
    <source>
        <dbReference type="EMBL" id="PHH78221.1"/>
    </source>
</evidence>
<dbReference type="GO" id="GO:0006635">
    <property type="term" value="P:fatty acid beta-oxidation"/>
    <property type="evidence" value="ECO:0007669"/>
    <property type="project" value="TreeGrafter"/>
</dbReference>
<dbReference type="InterPro" id="IPR001753">
    <property type="entry name" value="Enoyl-CoA_hydra/iso"/>
</dbReference>
<dbReference type="Proteomes" id="UP000226431">
    <property type="component" value="Unassembled WGS sequence"/>
</dbReference>
<organism evidence="3 4">
    <name type="scientific">Ophiocordyceps camponoti-rufipedis</name>
    <dbReference type="NCBI Taxonomy" id="2004952"/>
    <lineage>
        <taxon>Eukaryota</taxon>
        <taxon>Fungi</taxon>
        <taxon>Dikarya</taxon>
        <taxon>Ascomycota</taxon>
        <taxon>Pezizomycotina</taxon>
        <taxon>Sordariomycetes</taxon>
        <taxon>Hypocreomycetidae</taxon>
        <taxon>Hypocreales</taxon>
        <taxon>Ophiocordycipitaceae</taxon>
        <taxon>Ophiocordyceps</taxon>
    </lineage>
</organism>
<dbReference type="OrthoDB" id="2139957at2759"/>
<dbReference type="PANTHER" id="PTHR11941:SF68">
    <property type="entry name" value="CARNITINYL-COA DEHYDRATASE"/>
    <property type="match status" value="1"/>
</dbReference>
<keyword evidence="4" id="KW-1185">Reference proteome</keyword>
<dbReference type="PROSITE" id="PS00166">
    <property type="entry name" value="ENOYL_COA_HYDRATASE"/>
    <property type="match status" value="1"/>
</dbReference>
<dbReference type="STRING" id="2004952.A0A2C5ZG96"/>
<accession>A0A2C5ZG96</accession>
<protein>
    <recommendedName>
        <fullName evidence="5">Enoyl-CoA hydratase</fullName>
    </recommendedName>
</protein>
<reference evidence="3 4" key="1">
    <citation type="submission" date="2017-06" db="EMBL/GenBank/DDBJ databases">
        <title>Ant-infecting Ophiocordyceps genomes reveal a high diversity of potential behavioral manipulation genes and a possible major role for enterotoxins.</title>
        <authorList>
            <person name="De Bekker C."/>
            <person name="Evans H.C."/>
            <person name="Brachmann A."/>
            <person name="Hughes D.P."/>
        </authorList>
    </citation>
    <scope>NUCLEOTIDE SEQUENCE [LARGE SCALE GENOMIC DNA]</scope>
    <source>
        <strain evidence="3 4">Map16</strain>
    </source>
</reference>
<dbReference type="Gene3D" id="3.90.226.10">
    <property type="entry name" value="2-enoyl-CoA Hydratase, Chain A, domain 1"/>
    <property type="match status" value="1"/>
</dbReference>
<dbReference type="CDD" id="cd06558">
    <property type="entry name" value="crotonase-like"/>
    <property type="match status" value="1"/>
</dbReference>
<evidence type="ECO:0008006" key="5">
    <source>
        <dbReference type="Google" id="ProtNLM"/>
    </source>
</evidence>
<dbReference type="EMBL" id="NJES01000087">
    <property type="protein sequence ID" value="PHH78221.1"/>
    <property type="molecule type" value="Genomic_DNA"/>
</dbReference>
<dbReference type="GO" id="GO:0003824">
    <property type="term" value="F:catalytic activity"/>
    <property type="evidence" value="ECO:0007669"/>
    <property type="project" value="InterPro"/>
</dbReference>
<dbReference type="PANTHER" id="PTHR11941">
    <property type="entry name" value="ENOYL-COA HYDRATASE-RELATED"/>
    <property type="match status" value="1"/>
</dbReference>
<name>A0A2C5ZG96_9HYPO</name>
<comment type="similarity">
    <text evidence="1 2">Belongs to the enoyl-CoA hydratase/isomerase family.</text>
</comment>
<dbReference type="InterPro" id="IPR029045">
    <property type="entry name" value="ClpP/crotonase-like_dom_sf"/>
</dbReference>
<dbReference type="InterPro" id="IPR018376">
    <property type="entry name" value="Enoyl-CoA_hyd/isom_CS"/>
</dbReference>
<evidence type="ECO:0000256" key="1">
    <source>
        <dbReference type="ARBA" id="ARBA00005254"/>
    </source>
</evidence>
<sequence>MDKDMKPTSSPPATTFYQVGFPAPWVMLVTINREARMNAIPIAGHREGHKLWQWFDEEPGLRVAVVTGKGARAFCCGADLKELEEGTQSGEKPESVLFSHGGFMGFSRREGKKPVIAAVNGFAFGGGFEIVLNCDMVMVSPTAQFSFPEVKRGLWPAAGGTARLARTFGMQLASEIVLTGRVLSAMDAMSLGFARVSRTPDSLLAEAIELAKEVASMSPDAVIVARAGLRQTWETASVERATQLTENRYDRALMKGENLRIGLKAFVNKQKPEWVPAKL</sequence>
<dbReference type="AlphaFoldDB" id="A0A2C5ZG96"/>
<comment type="caution">
    <text evidence="3">The sequence shown here is derived from an EMBL/GenBank/DDBJ whole genome shotgun (WGS) entry which is preliminary data.</text>
</comment>
<evidence type="ECO:0000313" key="4">
    <source>
        <dbReference type="Proteomes" id="UP000226431"/>
    </source>
</evidence>
<evidence type="ECO:0000256" key="2">
    <source>
        <dbReference type="RuleBase" id="RU003707"/>
    </source>
</evidence>
<dbReference type="Pfam" id="PF00378">
    <property type="entry name" value="ECH_1"/>
    <property type="match status" value="1"/>
</dbReference>
<proteinExistence type="inferred from homology"/>
<gene>
    <name evidence="3" type="ORF">CDD80_7175</name>
</gene>
<dbReference type="SUPFAM" id="SSF52096">
    <property type="entry name" value="ClpP/crotonase"/>
    <property type="match status" value="1"/>
</dbReference>